<evidence type="ECO:0000313" key="2">
    <source>
        <dbReference type="EMBL" id="KHN24777.1"/>
    </source>
</evidence>
<organism evidence="2">
    <name type="scientific">Glycine soja</name>
    <name type="common">Wild soybean</name>
    <dbReference type="NCBI Taxonomy" id="3848"/>
    <lineage>
        <taxon>Eukaryota</taxon>
        <taxon>Viridiplantae</taxon>
        <taxon>Streptophyta</taxon>
        <taxon>Embryophyta</taxon>
        <taxon>Tracheophyta</taxon>
        <taxon>Spermatophyta</taxon>
        <taxon>Magnoliopsida</taxon>
        <taxon>eudicotyledons</taxon>
        <taxon>Gunneridae</taxon>
        <taxon>Pentapetalae</taxon>
        <taxon>rosids</taxon>
        <taxon>fabids</taxon>
        <taxon>Fabales</taxon>
        <taxon>Fabaceae</taxon>
        <taxon>Papilionoideae</taxon>
        <taxon>50 kb inversion clade</taxon>
        <taxon>NPAAA clade</taxon>
        <taxon>indigoferoid/millettioid clade</taxon>
        <taxon>Phaseoleae</taxon>
        <taxon>Glycine</taxon>
        <taxon>Glycine subgen. Soja</taxon>
    </lineage>
</organism>
<feature type="domain" description="Retrotransposon gag" evidence="1">
    <location>
        <begin position="34"/>
        <end position="90"/>
    </location>
</feature>
<sequence>MDYEDLYTHLSTFMELCSTMGASDEDAKAVYLRAFPFSLVGKKKTWLQSHPNKSLNTWEEVEEKFIARFFPPSRFISAKSAIATFSQGSDEPL</sequence>
<name>A0A0B2QYS6_GLYSO</name>
<proteinExistence type="predicted"/>
<dbReference type="EMBL" id="KN655014">
    <property type="protein sequence ID" value="KHN24777.1"/>
    <property type="molecule type" value="Genomic_DNA"/>
</dbReference>
<dbReference type="Pfam" id="PF03732">
    <property type="entry name" value="Retrotrans_gag"/>
    <property type="match status" value="1"/>
</dbReference>
<dbReference type="PANTHER" id="PTHR33223:SF11">
    <property type="entry name" value="ELEMENT PROTEIN, PUTATIVE-RELATED"/>
    <property type="match status" value="1"/>
</dbReference>
<dbReference type="PANTHER" id="PTHR33223">
    <property type="entry name" value="CCHC-TYPE DOMAIN-CONTAINING PROTEIN"/>
    <property type="match status" value="1"/>
</dbReference>
<dbReference type="InterPro" id="IPR005162">
    <property type="entry name" value="Retrotrans_gag_dom"/>
</dbReference>
<protein>
    <recommendedName>
        <fullName evidence="1">Retrotransposon gag domain-containing protein</fullName>
    </recommendedName>
</protein>
<evidence type="ECO:0000259" key="1">
    <source>
        <dbReference type="Pfam" id="PF03732"/>
    </source>
</evidence>
<gene>
    <name evidence="2" type="ORF">glysoja_044234</name>
</gene>
<feature type="non-terminal residue" evidence="2">
    <location>
        <position position="93"/>
    </location>
</feature>
<accession>A0A0B2QYS6</accession>
<dbReference type="AlphaFoldDB" id="A0A0B2QYS6"/>
<dbReference type="Proteomes" id="UP000053555">
    <property type="component" value="Unassembled WGS sequence"/>
</dbReference>
<reference evidence="2" key="1">
    <citation type="submission" date="2014-07" db="EMBL/GenBank/DDBJ databases">
        <title>Identification of a novel salt tolerance gene in wild soybean by whole-genome sequencing.</title>
        <authorList>
            <person name="Lam H.-M."/>
            <person name="Qi X."/>
            <person name="Li M.-W."/>
            <person name="Liu X."/>
            <person name="Xie M."/>
            <person name="Ni M."/>
            <person name="Xu X."/>
        </authorList>
    </citation>
    <scope>NUCLEOTIDE SEQUENCE [LARGE SCALE GENOMIC DNA]</scope>
    <source>
        <tissue evidence="2">Root</tissue>
    </source>
</reference>